<organism evidence="3 4">
    <name type="scientific">Tigriopus californicus</name>
    <name type="common">Marine copepod</name>
    <dbReference type="NCBI Taxonomy" id="6832"/>
    <lineage>
        <taxon>Eukaryota</taxon>
        <taxon>Metazoa</taxon>
        <taxon>Ecdysozoa</taxon>
        <taxon>Arthropoda</taxon>
        <taxon>Crustacea</taxon>
        <taxon>Multicrustacea</taxon>
        <taxon>Hexanauplia</taxon>
        <taxon>Copepoda</taxon>
        <taxon>Harpacticoida</taxon>
        <taxon>Harpacticidae</taxon>
        <taxon>Tigriopus</taxon>
    </lineage>
</organism>
<dbReference type="SUPFAM" id="SSF49599">
    <property type="entry name" value="TRAF domain-like"/>
    <property type="match status" value="1"/>
</dbReference>
<proteinExistence type="predicted"/>
<dbReference type="PROSITE" id="PS50144">
    <property type="entry name" value="MATH"/>
    <property type="match status" value="1"/>
</dbReference>
<dbReference type="Gene3D" id="1.25.40.420">
    <property type="match status" value="1"/>
</dbReference>
<dbReference type="Gene3D" id="2.60.210.10">
    <property type="entry name" value="Apoptosis, Tumor Necrosis Factor Receptor Associated Protein 2, Chain A"/>
    <property type="match status" value="1"/>
</dbReference>
<gene>
    <name evidence="3" type="ORF">TCAL_01187</name>
</gene>
<dbReference type="InterPro" id="IPR011333">
    <property type="entry name" value="SKP1/BTB/POZ_sf"/>
</dbReference>
<dbReference type="AlphaFoldDB" id="A0A553NZ62"/>
<dbReference type="OrthoDB" id="6336259at2759"/>
<feature type="domain" description="BTB" evidence="1">
    <location>
        <begin position="207"/>
        <end position="271"/>
    </location>
</feature>
<dbReference type="Pfam" id="PF00651">
    <property type="entry name" value="BTB"/>
    <property type="match status" value="1"/>
</dbReference>
<feature type="domain" description="MATH" evidence="2">
    <location>
        <begin position="27"/>
        <end position="164"/>
    </location>
</feature>
<evidence type="ECO:0008006" key="5">
    <source>
        <dbReference type="Google" id="ProtNLM"/>
    </source>
</evidence>
<dbReference type="InterPro" id="IPR000210">
    <property type="entry name" value="BTB/POZ_dom"/>
</dbReference>
<dbReference type="FunFam" id="3.30.710.10:FF:000159">
    <property type="entry name" value="Speckle-type POZ protein B"/>
    <property type="match status" value="1"/>
</dbReference>
<dbReference type="OMA" id="WATICKS"/>
<dbReference type="InterPro" id="IPR002083">
    <property type="entry name" value="MATH/TRAF_dom"/>
</dbReference>
<accession>A0A553NZ62</accession>
<dbReference type="Proteomes" id="UP000318571">
    <property type="component" value="Chromosome 9"/>
</dbReference>
<dbReference type="Pfam" id="PF22486">
    <property type="entry name" value="MATH_2"/>
    <property type="match status" value="1"/>
</dbReference>
<protein>
    <recommendedName>
        <fullName evidence="5">BTB domain-containing protein</fullName>
    </recommendedName>
</protein>
<keyword evidence="4" id="KW-1185">Reference proteome</keyword>
<dbReference type="GO" id="GO:0030163">
    <property type="term" value="P:protein catabolic process"/>
    <property type="evidence" value="ECO:0007669"/>
    <property type="project" value="UniProtKB-ARBA"/>
</dbReference>
<reference evidence="3 4" key="1">
    <citation type="journal article" date="2018" name="Nat. Ecol. Evol.">
        <title>Genomic signatures of mitonuclear coevolution across populations of Tigriopus californicus.</title>
        <authorList>
            <person name="Barreto F.S."/>
            <person name="Watson E.T."/>
            <person name="Lima T.G."/>
            <person name="Willett C.S."/>
            <person name="Edmands S."/>
            <person name="Li W."/>
            <person name="Burton R.S."/>
        </authorList>
    </citation>
    <scope>NUCLEOTIDE SEQUENCE [LARGE SCALE GENOMIC DNA]</scope>
    <source>
        <strain evidence="3 4">San Diego</strain>
    </source>
</reference>
<dbReference type="STRING" id="6832.A0A553NZ62"/>
<dbReference type="EMBL" id="VCGU01000009">
    <property type="protein sequence ID" value="TRY70726.1"/>
    <property type="molecule type" value="Genomic_DNA"/>
</dbReference>
<evidence type="ECO:0000313" key="3">
    <source>
        <dbReference type="EMBL" id="TRY70726.1"/>
    </source>
</evidence>
<dbReference type="SMART" id="SM00225">
    <property type="entry name" value="BTB"/>
    <property type="match status" value="1"/>
</dbReference>
<evidence type="ECO:0000313" key="4">
    <source>
        <dbReference type="Proteomes" id="UP000318571"/>
    </source>
</evidence>
<dbReference type="PROSITE" id="PS50097">
    <property type="entry name" value="BTB"/>
    <property type="match status" value="1"/>
</dbReference>
<dbReference type="PANTHER" id="PTHR24413">
    <property type="entry name" value="SPECKLE-TYPE POZ PROTEIN"/>
    <property type="match status" value="1"/>
</dbReference>
<dbReference type="InterPro" id="IPR008974">
    <property type="entry name" value="TRAF-like"/>
</dbReference>
<dbReference type="SUPFAM" id="SSF54695">
    <property type="entry name" value="POZ domain"/>
    <property type="match status" value="1"/>
</dbReference>
<sequence>MSRKRKPGNDVEIVCESWSRTEQYKVKGRHLWTIDDFMRRASSTEVGDSLCSPVFSVTVDGFDGEVQNLTFQLEVFPNGEEGEDNSDYVAVFLTSRRQEDLEVKYDFSVQKADGTCWGRIGNTFKKFSPEQNSWGYGKAFSKLRLTEKANELLPNGRLTIVCNLEIYYSDRHTEGTEEKKLRLGFKIEDTPTLGDNLETALSSSDFSDVQLVCNGRKFECHKVILSSRSEVFAAMFSHKDTTENTTNEVVIQDMEPDVLEQLLKFIYSDRVPNLTAFASSLLTAADKYNIPRLKAMCEETMCENLDVATAAEVLALAYLHEAKTLQSIAVEFVTNNMVKVSDTVGWKIIAESHPKILNEVLMSLTVKLKK</sequence>
<evidence type="ECO:0000259" key="1">
    <source>
        <dbReference type="PROSITE" id="PS50097"/>
    </source>
</evidence>
<dbReference type="CDD" id="cd00121">
    <property type="entry name" value="MATH"/>
    <property type="match status" value="1"/>
</dbReference>
<evidence type="ECO:0000259" key="2">
    <source>
        <dbReference type="PROSITE" id="PS50144"/>
    </source>
</evidence>
<comment type="caution">
    <text evidence="3">The sequence shown here is derived from an EMBL/GenBank/DDBJ whole genome shotgun (WGS) entry which is preliminary data.</text>
</comment>
<name>A0A553NZ62_TIGCA</name>
<dbReference type="Gene3D" id="3.30.710.10">
    <property type="entry name" value="Potassium Channel Kv1.1, Chain A"/>
    <property type="match status" value="1"/>
</dbReference>